<proteinExistence type="predicted"/>
<dbReference type="Proteomes" id="UP000245926">
    <property type="component" value="Chromosome"/>
</dbReference>
<evidence type="ECO:0000313" key="2">
    <source>
        <dbReference type="Proteomes" id="UP000245926"/>
    </source>
</evidence>
<sequence>MHFERDARGDWVVDPEHLAARPGINPGHLRHEMRLGLVTSRIEAGQGIDGGCWRVAVRTRKTAWQGIIGSDGNVLSERRICS</sequence>
<accession>A0A2U8WDZ7</accession>
<keyword evidence="2" id="KW-1185">Reference proteome</keyword>
<reference evidence="2" key="1">
    <citation type="submission" date="2018-05" db="EMBL/GenBank/DDBJ databases">
        <title>Complete Genome Sequence of Methylobacterium sp. 17SD2-17.</title>
        <authorList>
            <person name="Srinivasan S."/>
        </authorList>
    </citation>
    <scope>NUCLEOTIDE SEQUENCE [LARGE SCALE GENOMIC DNA]</scope>
    <source>
        <strain evidence="2">17SD2-17</strain>
    </source>
</reference>
<dbReference type="AlphaFoldDB" id="A0A2U8WDZ7"/>
<dbReference type="Pfam" id="PF20132">
    <property type="entry name" value="DUF6522"/>
    <property type="match status" value="1"/>
</dbReference>
<dbReference type="KEGG" id="mets:DK389_02020"/>
<evidence type="ECO:0000313" key="1">
    <source>
        <dbReference type="EMBL" id="AWN44319.1"/>
    </source>
</evidence>
<dbReference type="EMBL" id="CP029550">
    <property type="protein sequence ID" value="AWN44319.1"/>
    <property type="molecule type" value="Genomic_DNA"/>
</dbReference>
<gene>
    <name evidence="1" type="ORF">DK389_02020</name>
</gene>
<protein>
    <submittedName>
        <fullName evidence="1">Uncharacterized protein</fullName>
    </submittedName>
</protein>
<dbReference type="InterPro" id="IPR045389">
    <property type="entry name" value="DUF6522"/>
</dbReference>
<organism evidence="1 2">
    <name type="scientific">Methylobacterium durans</name>
    <dbReference type="NCBI Taxonomy" id="2202825"/>
    <lineage>
        <taxon>Bacteria</taxon>
        <taxon>Pseudomonadati</taxon>
        <taxon>Pseudomonadota</taxon>
        <taxon>Alphaproteobacteria</taxon>
        <taxon>Hyphomicrobiales</taxon>
        <taxon>Methylobacteriaceae</taxon>
        <taxon>Methylobacterium</taxon>
    </lineage>
</organism>
<name>A0A2U8WDZ7_9HYPH</name>
<dbReference type="OrthoDB" id="7996580at2"/>